<accession>A0A328P7J7</accession>
<keyword evidence="1" id="KW-0472">Membrane</keyword>
<reference evidence="2 3" key="1">
    <citation type="journal article" date="2018" name="Genet. Mol. Biol.">
        <title>The genome sequence of Dyella jiangningensis FCAV SCS01 from a lignocellulose-decomposing microbial consortium metagenome reveals potential for biotechnological applications.</title>
        <authorList>
            <person name="Desiderato J.G."/>
            <person name="Alvarenga D.O."/>
            <person name="Constancio M.T.L."/>
            <person name="Alves L.M.C."/>
            <person name="Varani A.M."/>
        </authorList>
    </citation>
    <scope>NUCLEOTIDE SEQUENCE [LARGE SCALE GENOMIC DNA]</scope>
    <source>
        <strain evidence="2 3">FCAV SCS01</strain>
    </source>
</reference>
<feature type="transmembrane region" description="Helical" evidence="1">
    <location>
        <begin position="115"/>
        <end position="135"/>
    </location>
</feature>
<proteinExistence type="predicted"/>
<dbReference type="EMBL" id="NFZS01000001">
    <property type="protein sequence ID" value="RAO76782.1"/>
    <property type="molecule type" value="Genomic_DNA"/>
</dbReference>
<keyword evidence="1" id="KW-0812">Transmembrane</keyword>
<keyword evidence="3" id="KW-1185">Reference proteome</keyword>
<feature type="transmembrane region" description="Helical" evidence="1">
    <location>
        <begin position="12"/>
        <end position="33"/>
    </location>
</feature>
<organism evidence="2 3">
    <name type="scientific">Dyella jiangningensis</name>
    <dbReference type="NCBI Taxonomy" id="1379159"/>
    <lineage>
        <taxon>Bacteria</taxon>
        <taxon>Pseudomonadati</taxon>
        <taxon>Pseudomonadota</taxon>
        <taxon>Gammaproteobacteria</taxon>
        <taxon>Lysobacterales</taxon>
        <taxon>Rhodanobacteraceae</taxon>
        <taxon>Dyella</taxon>
    </lineage>
</organism>
<keyword evidence="1" id="KW-1133">Transmembrane helix</keyword>
<evidence type="ECO:0000313" key="2">
    <source>
        <dbReference type="EMBL" id="RAO76782.1"/>
    </source>
</evidence>
<dbReference type="RefSeq" id="WP_111980849.1">
    <property type="nucleotide sequence ID" value="NZ_NFZS01000001.1"/>
</dbReference>
<feature type="transmembrane region" description="Helical" evidence="1">
    <location>
        <begin position="45"/>
        <end position="66"/>
    </location>
</feature>
<gene>
    <name evidence="2" type="ORF">CA260_02365</name>
</gene>
<name>A0A328P7J7_9GAMM</name>
<dbReference type="OrthoDB" id="5959630at2"/>
<comment type="caution">
    <text evidence="2">The sequence shown here is derived from an EMBL/GenBank/DDBJ whole genome shotgun (WGS) entry which is preliminary data.</text>
</comment>
<evidence type="ECO:0000256" key="1">
    <source>
        <dbReference type="SAM" id="Phobius"/>
    </source>
</evidence>
<protein>
    <submittedName>
        <fullName evidence="2">Uncharacterized protein</fullName>
    </submittedName>
</protein>
<dbReference type="Proteomes" id="UP000248926">
    <property type="component" value="Unassembled WGS sequence"/>
</dbReference>
<dbReference type="AlphaFoldDB" id="A0A328P7J7"/>
<feature type="transmembrane region" description="Helical" evidence="1">
    <location>
        <begin position="86"/>
        <end position="103"/>
    </location>
</feature>
<evidence type="ECO:0000313" key="3">
    <source>
        <dbReference type="Proteomes" id="UP000248926"/>
    </source>
</evidence>
<sequence length="136" mass="14844">MTTLLTLISALLWWVLYSSIGALFFAIITWSVMRWSERCPVVFNRAYLACLVWSLISLLIIGGVAMHEGHTKPPYAPLLVSPLLRGGLLVDMVIGVIVMWRLIPRIDAHRIRPASACLAVAVIMAVGFGLATSLAG</sequence>